<dbReference type="InterPro" id="IPR015422">
    <property type="entry name" value="PyrdxlP-dep_Trfase_small"/>
</dbReference>
<dbReference type="RefSeq" id="WP_190247721.1">
    <property type="nucleotide sequence ID" value="NZ_BMPI01000001.1"/>
</dbReference>
<dbReference type="SUPFAM" id="SSF53383">
    <property type="entry name" value="PLP-dependent transferases"/>
    <property type="match status" value="1"/>
</dbReference>
<evidence type="ECO:0000259" key="1">
    <source>
        <dbReference type="Pfam" id="PF00266"/>
    </source>
</evidence>
<proteinExistence type="predicted"/>
<reference evidence="2" key="1">
    <citation type="journal article" date="2014" name="Int. J. Syst. Evol. Microbiol.">
        <title>Complete genome sequence of Corynebacterium casei LMG S-19264T (=DSM 44701T), isolated from a smear-ripened cheese.</title>
        <authorList>
            <consortium name="US DOE Joint Genome Institute (JGI-PGF)"/>
            <person name="Walter F."/>
            <person name="Albersmeier A."/>
            <person name="Kalinowski J."/>
            <person name="Ruckert C."/>
        </authorList>
    </citation>
    <scope>NUCLEOTIDE SEQUENCE</scope>
    <source>
        <strain evidence="2">JCM 19831</strain>
    </source>
</reference>
<evidence type="ECO:0000313" key="3">
    <source>
        <dbReference type="Proteomes" id="UP000642070"/>
    </source>
</evidence>
<dbReference type="Gene3D" id="3.90.1150.10">
    <property type="entry name" value="Aspartate Aminotransferase, domain 1"/>
    <property type="match status" value="1"/>
</dbReference>
<dbReference type="PANTHER" id="PTHR43586:SF21">
    <property type="entry name" value="PYRIDOXAL PHOSPHATE (PLP)-DEPENDENT ASPARTATE AMINOTRANSFERASE SUPERFAMILY"/>
    <property type="match status" value="1"/>
</dbReference>
<comment type="caution">
    <text evidence="2">The sequence shown here is derived from an EMBL/GenBank/DDBJ whole genome shotgun (WGS) entry which is preliminary data.</text>
</comment>
<feature type="domain" description="Aminotransferase class V" evidence="1">
    <location>
        <begin position="87"/>
        <end position="271"/>
    </location>
</feature>
<dbReference type="Gene3D" id="3.40.640.10">
    <property type="entry name" value="Type I PLP-dependent aspartate aminotransferase-like (Major domain)"/>
    <property type="match status" value="1"/>
</dbReference>
<organism evidence="2 3">
    <name type="scientific">Dactylosporangium sucinum</name>
    <dbReference type="NCBI Taxonomy" id="1424081"/>
    <lineage>
        <taxon>Bacteria</taxon>
        <taxon>Bacillati</taxon>
        <taxon>Actinomycetota</taxon>
        <taxon>Actinomycetes</taxon>
        <taxon>Micromonosporales</taxon>
        <taxon>Micromonosporaceae</taxon>
        <taxon>Dactylosporangium</taxon>
    </lineage>
</organism>
<dbReference type="Proteomes" id="UP000642070">
    <property type="component" value="Unassembled WGS sequence"/>
</dbReference>
<name>A0A917SYX1_9ACTN</name>
<dbReference type="InterPro" id="IPR015421">
    <property type="entry name" value="PyrdxlP-dep_Trfase_major"/>
</dbReference>
<gene>
    <name evidence="2" type="ORF">GCM10007977_001920</name>
</gene>
<dbReference type="InterPro" id="IPR015424">
    <property type="entry name" value="PyrdxlP-dep_Trfase"/>
</dbReference>
<keyword evidence="2" id="KW-0032">Aminotransferase</keyword>
<reference evidence="2" key="2">
    <citation type="submission" date="2020-09" db="EMBL/GenBank/DDBJ databases">
        <authorList>
            <person name="Sun Q."/>
            <person name="Ohkuma M."/>
        </authorList>
    </citation>
    <scope>NUCLEOTIDE SEQUENCE</scope>
    <source>
        <strain evidence="2">JCM 19831</strain>
    </source>
</reference>
<dbReference type="PANTHER" id="PTHR43586">
    <property type="entry name" value="CYSTEINE DESULFURASE"/>
    <property type="match status" value="1"/>
</dbReference>
<dbReference type="GO" id="GO:0008483">
    <property type="term" value="F:transaminase activity"/>
    <property type="evidence" value="ECO:0007669"/>
    <property type="project" value="UniProtKB-KW"/>
</dbReference>
<dbReference type="Pfam" id="PF00266">
    <property type="entry name" value="Aminotran_5"/>
    <property type="match status" value="1"/>
</dbReference>
<dbReference type="InterPro" id="IPR000192">
    <property type="entry name" value="Aminotrans_V_dom"/>
</dbReference>
<keyword evidence="2" id="KW-0808">Transferase</keyword>
<evidence type="ECO:0000313" key="2">
    <source>
        <dbReference type="EMBL" id="GGM04265.1"/>
    </source>
</evidence>
<sequence length="374" mass="38497">MHPAARAEFAPLPRTYLNTAGYGLPTAGTVAALEGALAAWRDGSADWVNDWDVKAERCRVAAGPLLGAPADEIALLPAVSVGAGVVFGSLSPGDEILTAEGEFASVLLPALVAARHRGVGVRQVPFDALAAEVGPRTTLVATSHVRSNDGRVQDLPAVAGAARAVGAAVLVDATHAAGVLPVDAEALGLDYVLVAAYKHLLCPRGVALMRIARERWDSVPPAVASWRSAGDAYAHYYGPTLADLAGTAARYDVSLAWHAWVGAVAALEFLVGVPAAERRDWCVSLANETAKLLGLPPTGSSVLAVPVLDRDAAAAALRAADIVTSVPPPAGTGTGAQVRLSFHLYNDMSQARHVADVLAPFVPQHPQSSGGSPQ</sequence>
<accession>A0A917SYX1</accession>
<dbReference type="AlphaFoldDB" id="A0A917SYX1"/>
<keyword evidence="3" id="KW-1185">Reference proteome</keyword>
<dbReference type="EMBL" id="BMPI01000001">
    <property type="protein sequence ID" value="GGM04265.1"/>
    <property type="molecule type" value="Genomic_DNA"/>
</dbReference>
<protein>
    <submittedName>
        <fullName evidence="2">Aminotransferase class V</fullName>
    </submittedName>
</protein>